<evidence type="ECO:0000256" key="9">
    <source>
        <dbReference type="HAMAP-Rule" id="MF_00169"/>
    </source>
</evidence>
<evidence type="ECO:0000313" key="10">
    <source>
        <dbReference type="EMBL" id="MEE8658453.1"/>
    </source>
</evidence>
<keyword evidence="7 9" id="KW-0057">Aromatic amino acid biosynthesis</keyword>
<protein>
    <recommendedName>
        <fullName evidence="6 9">3-dehydroquinate dehydratase</fullName>
        <shortName evidence="9">3-dehydroquinase</shortName>
        <ecNumber evidence="6 9">4.2.1.10</ecNumber>
    </recommendedName>
    <alternativeName>
        <fullName evidence="9">Type II DHQase</fullName>
    </alternativeName>
</protein>
<feature type="active site" description="Proton acceptor" evidence="9">
    <location>
        <position position="25"/>
    </location>
</feature>
<dbReference type="EMBL" id="JAWJZY010000002">
    <property type="protein sequence ID" value="MEE8658453.1"/>
    <property type="molecule type" value="Genomic_DNA"/>
</dbReference>
<comment type="pathway">
    <text evidence="3 9">Metabolic intermediate biosynthesis; chorismate biosynthesis; chorismate from D-erythrose 4-phosphate and phosphoenolpyruvate: step 3/7.</text>
</comment>
<dbReference type="PANTHER" id="PTHR21272">
    <property type="entry name" value="CATABOLIC 3-DEHYDROQUINASE"/>
    <property type="match status" value="1"/>
</dbReference>
<name>A0ABU7U2I1_9PROT</name>
<dbReference type="HAMAP" id="MF_00169">
    <property type="entry name" value="AroQ"/>
    <property type="match status" value="1"/>
</dbReference>
<dbReference type="PROSITE" id="PS01029">
    <property type="entry name" value="DEHYDROQUINASE_II"/>
    <property type="match status" value="1"/>
</dbReference>
<dbReference type="NCBIfam" id="NF003806">
    <property type="entry name" value="PRK05395.1-3"/>
    <property type="match status" value="1"/>
</dbReference>
<dbReference type="RefSeq" id="WP_394819382.1">
    <property type="nucleotide sequence ID" value="NZ_JAWJZY010000002.1"/>
</dbReference>
<reference evidence="10 11" key="1">
    <citation type="submission" date="2023-10" db="EMBL/GenBank/DDBJ databases">
        <title>Sorlinia euscelidii gen. nov., sp. nov., an acetic acid bacteria isolated from the gut of Euscelidius variegatus emitter.</title>
        <authorList>
            <person name="Michoud G."/>
            <person name="Marasco R."/>
            <person name="Seferji K."/>
            <person name="Gonella E."/>
            <person name="Garuglieri E."/>
            <person name="Alma A."/>
            <person name="Mapelli F."/>
            <person name="Borin S."/>
            <person name="Daffonchio D."/>
            <person name="Crotti E."/>
        </authorList>
    </citation>
    <scope>NUCLEOTIDE SEQUENCE [LARGE SCALE GENOMIC DNA]</scope>
    <source>
        <strain evidence="10 11">EV16P</strain>
    </source>
</reference>
<evidence type="ECO:0000256" key="6">
    <source>
        <dbReference type="ARBA" id="ARBA00012060"/>
    </source>
</evidence>
<feature type="binding site" evidence="9">
    <location>
        <position position="118"/>
    </location>
    <ligand>
        <name>substrate</name>
    </ligand>
</feature>
<feature type="binding site" evidence="9">
    <location>
        <begin position="108"/>
        <end position="109"/>
    </location>
    <ligand>
        <name>substrate</name>
    </ligand>
</feature>
<organism evidence="10 11">
    <name type="scientific">Sorlinia euscelidii</name>
    <dbReference type="NCBI Taxonomy" id="3081148"/>
    <lineage>
        <taxon>Bacteria</taxon>
        <taxon>Pseudomonadati</taxon>
        <taxon>Pseudomonadota</taxon>
        <taxon>Alphaproteobacteria</taxon>
        <taxon>Acetobacterales</taxon>
        <taxon>Acetobacteraceae</taxon>
        <taxon>Sorlinia</taxon>
    </lineage>
</organism>
<dbReference type="NCBIfam" id="NF003807">
    <property type="entry name" value="PRK05395.1-4"/>
    <property type="match status" value="1"/>
</dbReference>
<comment type="function">
    <text evidence="2 9">Catalyzes a trans-dehydration via an enolate intermediate.</text>
</comment>
<keyword evidence="11" id="KW-1185">Reference proteome</keyword>
<sequence length="155" mass="17357">MTCLKIAVLNGPNLNLLGVRQPEIYGREKLDDVELLCLRTAEELSDEGHIVEIDFRQTNYEGELVSWIHEIRAETNGIILNPAALGHSSVALLDALLAVDLPTVEVHITNIHQREAFRHQLYTAQAAIGVICGFGVRGYQMAIRALYDMFQDEDE</sequence>
<feature type="site" description="Transition state stabilizer" evidence="9">
    <location>
        <position position="20"/>
    </location>
</feature>
<dbReference type="CDD" id="cd00466">
    <property type="entry name" value="DHQase_II"/>
    <property type="match status" value="1"/>
</dbReference>
<feature type="binding site" evidence="9">
    <location>
        <position position="81"/>
    </location>
    <ligand>
        <name>substrate</name>
    </ligand>
</feature>
<comment type="subunit">
    <text evidence="5 9">Homododecamer.</text>
</comment>
<dbReference type="NCBIfam" id="NF003805">
    <property type="entry name" value="PRK05395.1-2"/>
    <property type="match status" value="1"/>
</dbReference>
<comment type="similarity">
    <text evidence="4 9">Belongs to the type-II 3-dehydroquinase family.</text>
</comment>
<dbReference type="PIRSF" id="PIRSF001399">
    <property type="entry name" value="DHquinase_II"/>
    <property type="match status" value="1"/>
</dbReference>
<evidence type="ECO:0000256" key="2">
    <source>
        <dbReference type="ARBA" id="ARBA00003924"/>
    </source>
</evidence>
<accession>A0ABU7U2I1</accession>
<dbReference type="EC" id="4.2.1.10" evidence="6 9"/>
<comment type="caution">
    <text evidence="10">The sequence shown here is derived from an EMBL/GenBank/DDBJ whole genome shotgun (WGS) entry which is preliminary data.</text>
</comment>
<feature type="binding site" evidence="9">
    <location>
        <position position="94"/>
    </location>
    <ligand>
        <name>substrate</name>
    </ligand>
</feature>
<evidence type="ECO:0000256" key="3">
    <source>
        <dbReference type="ARBA" id="ARBA00004902"/>
    </source>
</evidence>
<proteinExistence type="inferred from homology"/>
<feature type="active site" description="Proton donor" evidence="9">
    <location>
        <position position="107"/>
    </location>
</feature>
<evidence type="ECO:0000256" key="8">
    <source>
        <dbReference type="ARBA" id="ARBA00023239"/>
    </source>
</evidence>
<feature type="binding site" evidence="9">
    <location>
        <position position="87"/>
    </location>
    <ligand>
        <name>substrate</name>
    </ligand>
</feature>
<evidence type="ECO:0000313" key="11">
    <source>
        <dbReference type="Proteomes" id="UP001312908"/>
    </source>
</evidence>
<dbReference type="Proteomes" id="UP001312908">
    <property type="component" value="Unassembled WGS sequence"/>
</dbReference>
<dbReference type="InterPro" id="IPR018509">
    <property type="entry name" value="DHquinase_II_CS"/>
</dbReference>
<dbReference type="InterPro" id="IPR001874">
    <property type="entry name" value="DHquinase_II"/>
</dbReference>
<evidence type="ECO:0000256" key="7">
    <source>
        <dbReference type="ARBA" id="ARBA00023141"/>
    </source>
</evidence>
<dbReference type="NCBIfam" id="TIGR01088">
    <property type="entry name" value="aroQ"/>
    <property type="match status" value="1"/>
</dbReference>
<dbReference type="SUPFAM" id="SSF52304">
    <property type="entry name" value="Type II 3-dehydroquinate dehydratase"/>
    <property type="match status" value="1"/>
</dbReference>
<comment type="catalytic activity">
    <reaction evidence="1 9">
        <text>3-dehydroquinate = 3-dehydroshikimate + H2O</text>
        <dbReference type="Rhea" id="RHEA:21096"/>
        <dbReference type="ChEBI" id="CHEBI:15377"/>
        <dbReference type="ChEBI" id="CHEBI:16630"/>
        <dbReference type="ChEBI" id="CHEBI:32364"/>
        <dbReference type="EC" id="4.2.1.10"/>
    </reaction>
</comment>
<evidence type="ECO:0000256" key="5">
    <source>
        <dbReference type="ARBA" id="ARBA00011193"/>
    </source>
</evidence>
<evidence type="ECO:0000256" key="1">
    <source>
        <dbReference type="ARBA" id="ARBA00001864"/>
    </source>
</evidence>
<dbReference type="PANTHER" id="PTHR21272:SF3">
    <property type="entry name" value="CATABOLIC 3-DEHYDROQUINASE"/>
    <property type="match status" value="1"/>
</dbReference>
<evidence type="ECO:0000256" key="4">
    <source>
        <dbReference type="ARBA" id="ARBA00011037"/>
    </source>
</evidence>
<keyword evidence="9" id="KW-0028">Amino-acid biosynthesis</keyword>
<dbReference type="Gene3D" id="3.40.50.9100">
    <property type="entry name" value="Dehydroquinase, class II"/>
    <property type="match status" value="1"/>
</dbReference>
<dbReference type="InterPro" id="IPR036441">
    <property type="entry name" value="DHquinase_II_sf"/>
</dbReference>
<keyword evidence="8 9" id="KW-0456">Lyase</keyword>
<gene>
    <name evidence="9" type="primary">aroQ</name>
    <name evidence="10" type="ORF">DOFOFD_05455</name>
</gene>
<dbReference type="Pfam" id="PF01220">
    <property type="entry name" value="DHquinase_II"/>
    <property type="match status" value="1"/>
</dbReference>